<reference evidence="1 2" key="1">
    <citation type="submission" date="2017-08" db="EMBL/GenBank/DDBJ databases">
        <title>WGS of Clinical strains of the CDC Group NO-1 linked to zoonotic infections in humans.</title>
        <authorList>
            <person name="Bernier A.-M."/>
            <person name="Bernard K."/>
        </authorList>
    </citation>
    <scope>NUCLEOTIDE SEQUENCE [LARGE SCALE GENOMIC DNA]</scope>
    <source>
        <strain evidence="1 2">NML91-0035</strain>
    </source>
</reference>
<comment type="caution">
    <text evidence="1">The sequence shown here is derived from an EMBL/GenBank/DDBJ whole genome shotgun (WGS) entry which is preliminary data.</text>
</comment>
<accession>A0A2A2T498</accession>
<name>A0A2A2T498_9BURK</name>
<sequence length="81" mass="8934">MRQAAQTQLGVFIVQLLRAHVLGQAQAGRAGQHLEGAGRQRAALLLQALQLLAHLPWRIDHHRHFGEGAAKHRIDLGVQLL</sequence>
<gene>
    <name evidence="1" type="ORF">CLI92_09495</name>
</gene>
<evidence type="ECO:0000313" key="1">
    <source>
        <dbReference type="EMBL" id="PAX16267.1"/>
    </source>
</evidence>
<organism evidence="1 2">
    <name type="scientific">Vandammella animalimorsus</name>
    <dbReference type="NCBI Taxonomy" id="2029117"/>
    <lineage>
        <taxon>Bacteria</taxon>
        <taxon>Pseudomonadati</taxon>
        <taxon>Pseudomonadota</taxon>
        <taxon>Betaproteobacteria</taxon>
        <taxon>Burkholderiales</taxon>
        <taxon>Comamonadaceae</taxon>
        <taxon>Vandammella</taxon>
    </lineage>
</organism>
<dbReference type="Proteomes" id="UP000217780">
    <property type="component" value="Unassembled WGS sequence"/>
</dbReference>
<evidence type="ECO:0000313" key="2">
    <source>
        <dbReference type="Proteomes" id="UP000217780"/>
    </source>
</evidence>
<dbReference type="EMBL" id="NTBI01000008">
    <property type="protein sequence ID" value="PAX16267.1"/>
    <property type="molecule type" value="Genomic_DNA"/>
</dbReference>
<protein>
    <submittedName>
        <fullName evidence="1">Uncharacterized protein</fullName>
    </submittedName>
</protein>
<dbReference type="AlphaFoldDB" id="A0A2A2T498"/>
<proteinExistence type="predicted"/>